<comment type="subcellular location">
    <subcellularLocation>
        <location evidence="1">Cytoplasm</location>
    </subcellularLocation>
</comment>
<keyword evidence="5 16" id="KW-0808">Transferase</keyword>
<dbReference type="GO" id="GO:0008360">
    <property type="term" value="P:regulation of cell shape"/>
    <property type="evidence" value="ECO:0007669"/>
    <property type="project" value="UniProtKB-KW"/>
</dbReference>
<evidence type="ECO:0000256" key="3">
    <source>
        <dbReference type="ARBA" id="ARBA00022490"/>
    </source>
</evidence>
<dbReference type="Pfam" id="PF00275">
    <property type="entry name" value="EPSP_synthase"/>
    <property type="match status" value="1"/>
</dbReference>
<dbReference type="InterPro" id="IPR001986">
    <property type="entry name" value="Enolpyruvate_Tfrase_dom"/>
</dbReference>
<comment type="caution">
    <text evidence="16">The sequence shown here is derived from an EMBL/GenBank/DDBJ whole genome shotgun (WGS) entry which is preliminary data.</text>
</comment>
<dbReference type="NCBIfam" id="TIGR01072">
    <property type="entry name" value="murA"/>
    <property type="match status" value="1"/>
</dbReference>
<evidence type="ECO:0000313" key="17">
    <source>
        <dbReference type="Proteomes" id="UP000178509"/>
    </source>
</evidence>
<dbReference type="GO" id="GO:0009252">
    <property type="term" value="P:peptidoglycan biosynthetic process"/>
    <property type="evidence" value="ECO:0007669"/>
    <property type="project" value="UniProtKB-UniRule"/>
</dbReference>
<accession>A0A1G2HKJ3</accession>
<sequence length="429" mass="47715">MTESFLIKGGNKLRGNARISGSKNAALKLIAATLLTDKKCVLTNLPNLKDIEVMLEILRSMGAKIKFEGKNQISVVNKNINPKYLNTELISKMRGSVVIMGPLLARFGRVSLPYPGGDKIGKRPLDFHFNIFRDLGFEVKENKKTFTIKKPIKLPDIRKVILDGFSVTGTETALMWAAGQQRQIEFSIVAEEPHIQNLVEMLRGMGAKIKVEPRHRIIIKGNLKPKGVKQKIIYDYIEAGTFVVAVLVLGGDVKISNFPVQDLELFIHRLKRVGANIEILNKNTIRVKTSPNLKAFRIDVRIHPGIAADLQSPLGVLATQCHGTSEIFDTLYEGRLNYLKELKRMGASVKILDVHRALVTGPTKLKGIKFNKEDDIRGGMSLIIAGLAASGETLIKDAYQVDRGYERIDEKLRKLGANIDRVSSTSVMR</sequence>
<evidence type="ECO:0000256" key="7">
    <source>
        <dbReference type="ARBA" id="ARBA00022984"/>
    </source>
</evidence>
<keyword evidence="8" id="KW-0131">Cell cycle</keyword>
<dbReference type="GO" id="GO:0071555">
    <property type="term" value="P:cell wall organization"/>
    <property type="evidence" value="ECO:0007669"/>
    <property type="project" value="UniProtKB-KW"/>
</dbReference>
<dbReference type="CDD" id="cd01555">
    <property type="entry name" value="UdpNAET"/>
    <property type="match status" value="1"/>
</dbReference>
<keyword evidence="6" id="KW-0133">Cell shape</keyword>
<dbReference type="InterPro" id="IPR050068">
    <property type="entry name" value="MurA_subfamily"/>
</dbReference>
<keyword evidence="9" id="KW-0961">Cell wall biogenesis/degradation</keyword>
<evidence type="ECO:0000256" key="8">
    <source>
        <dbReference type="ARBA" id="ARBA00023306"/>
    </source>
</evidence>
<dbReference type="GO" id="GO:0019277">
    <property type="term" value="P:UDP-N-acetylgalactosamine biosynthetic process"/>
    <property type="evidence" value="ECO:0007669"/>
    <property type="project" value="InterPro"/>
</dbReference>
<evidence type="ECO:0000256" key="14">
    <source>
        <dbReference type="NCBIfam" id="TIGR01072"/>
    </source>
</evidence>
<keyword evidence="7" id="KW-0573">Peptidoglycan synthesis</keyword>
<proteinExistence type="inferred from homology"/>
<dbReference type="SUPFAM" id="SSF55205">
    <property type="entry name" value="EPT/RTPC-like"/>
    <property type="match status" value="1"/>
</dbReference>
<keyword evidence="4" id="KW-0132">Cell division</keyword>
<comment type="pathway">
    <text evidence="2">Cell wall biogenesis; peptidoglycan biosynthesis.</text>
</comment>
<evidence type="ECO:0000256" key="10">
    <source>
        <dbReference type="ARBA" id="ARBA00038367"/>
    </source>
</evidence>
<keyword evidence="3" id="KW-0963">Cytoplasm</keyword>
<dbReference type="PANTHER" id="PTHR43783">
    <property type="entry name" value="UDP-N-ACETYLGLUCOSAMINE 1-CARBOXYVINYLTRANSFERASE"/>
    <property type="match status" value="1"/>
</dbReference>
<evidence type="ECO:0000313" key="16">
    <source>
        <dbReference type="EMBL" id="OGZ63034.1"/>
    </source>
</evidence>
<dbReference type="InterPro" id="IPR005750">
    <property type="entry name" value="UDP_GlcNAc_COvinyl_MurA"/>
</dbReference>
<evidence type="ECO:0000256" key="2">
    <source>
        <dbReference type="ARBA" id="ARBA00004752"/>
    </source>
</evidence>
<evidence type="ECO:0000256" key="13">
    <source>
        <dbReference type="ARBA" id="ARBA00047527"/>
    </source>
</evidence>
<protein>
    <recommendedName>
        <fullName evidence="12 14">UDP-N-acetylglucosamine 1-carboxyvinyltransferase</fullName>
        <ecNumber evidence="11 14">2.5.1.7</ecNumber>
    </recommendedName>
</protein>
<dbReference type="PANTHER" id="PTHR43783:SF1">
    <property type="entry name" value="UDP-N-ACETYLGLUCOSAMINE 1-CARBOXYVINYLTRANSFERASE"/>
    <property type="match status" value="1"/>
</dbReference>
<feature type="domain" description="Enolpyruvate transferase" evidence="15">
    <location>
        <begin position="8"/>
        <end position="412"/>
    </location>
</feature>
<dbReference type="NCBIfam" id="NF006873">
    <property type="entry name" value="PRK09369.1"/>
    <property type="match status" value="1"/>
</dbReference>
<comment type="catalytic activity">
    <reaction evidence="13">
        <text>phosphoenolpyruvate + UDP-N-acetyl-alpha-D-glucosamine = UDP-N-acetyl-3-O-(1-carboxyvinyl)-alpha-D-glucosamine + phosphate</text>
        <dbReference type="Rhea" id="RHEA:18681"/>
        <dbReference type="ChEBI" id="CHEBI:43474"/>
        <dbReference type="ChEBI" id="CHEBI:57705"/>
        <dbReference type="ChEBI" id="CHEBI:58702"/>
        <dbReference type="ChEBI" id="CHEBI:68483"/>
        <dbReference type="EC" id="2.5.1.7"/>
    </reaction>
</comment>
<dbReference type="InterPro" id="IPR036968">
    <property type="entry name" value="Enolpyruvate_Tfrase_sf"/>
</dbReference>
<evidence type="ECO:0000256" key="5">
    <source>
        <dbReference type="ARBA" id="ARBA00022679"/>
    </source>
</evidence>
<evidence type="ECO:0000256" key="9">
    <source>
        <dbReference type="ARBA" id="ARBA00023316"/>
    </source>
</evidence>
<evidence type="ECO:0000256" key="6">
    <source>
        <dbReference type="ARBA" id="ARBA00022960"/>
    </source>
</evidence>
<evidence type="ECO:0000256" key="12">
    <source>
        <dbReference type="ARBA" id="ARBA00039754"/>
    </source>
</evidence>
<dbReference type="Proteomes" id="UP000178509">
    <property type="component" value="Unassembled WGS sequence"/>
</dbReference>
<dbReference type="STRING" id="1802164.A3H51_00380"/>
<name>A0A1G2HKJ3_9BACT</name>
<dbReference type="GO" id="GO:0005737">
    <property type="term" value="C:cytoplasm"/>
    <property type="evidence" value="ECO:0007669"/>
    <property type="project" value="UniProtKB-SubCell"/>
</dbReference>
<reference evidence="16 17" key="1">
    <citation type="journal article" date="2016" name="Nat. Commun.">
        <title>Thousands of microbial genomes shed light on interconnected biogeochemical processes in an aquifer system.</title>
        <authorList>
            <person name="Anantharaman K."/>
            <person name="Brown C.T."/>
            <person name="Hug L.A."/>
            <person name="Sharon I."/>
            <person name="Castelle C.J."/>
            <person name="Probst A.J."/>
            <person name="Thomas B.C."/>
            <person name="Singh A."/>
            <person name="Wilkins M.J."/>
            <person name="Karaoz U."/>
            <person name="Brodie E.L."/>
            <person name="Williams K.H."/>
            <person name="Hubbard S.S."/>
            <person name="Banfield J.F."/>
        </authorList>
    </citation>
    <scope>NUCLEOTIDE SEQUENCE [LARGE SCALE GENOMIC DNA]</scope>
</reference>
<evidence type="ECO:0000256" key="4">
    <source>
        <dbReference type="ARBA" id="ARBA00022618"/>
    </source>
</evidence>
<dbReference type="EMBL" id="MHOJ01000004">
    <property type="protein sequence ID" value="OGZ63034.1"/>
    <property type="molecule type" value="Genomic_DNA"/>
</dbReference>
<dbReference type="AlphaFoldDB" id="A0A1G2HKJ3"/>
<dbReference type="GO" id="GO:0008760">
    <property type="term" value="F:UDP-N-acetylglucosamine 1-carboxyvinyltransferase activity"/>
    <property type="evidence" value="ECO:0007669"/>
    <property type="project" value="UniProtKB-UniRule"/>
</dbReference>
<dbReference type="GO" id="GO:0051301">
    <property type="term" value="P:cell division"/>
    <property type="evidence" value="ECO:0007669"/>
    <property type="project" value="UniProtKB-KW"/>
</dbReference>
<organism evidence="16 17">
    <name type="scientific">Candidatus Spechtbacteria bacterium RIFCSPLOWO2_02_FULL_38_8</name>
    <dbReference type="NCBI Taxonomy" id="1802164"/>
    <lineage>
        <taxon>Bacteria</taxon>
        <taxon>Candidatus Spechtiibacteriota</taxon>
    </lineage>
</organism>
<comment type="similarity">
    <text evidence="10">Belongs to the EPSP synthase family. MurA subfamily.</text>
</comment>
<gene>
    <name evidence="16" type="ORF">A3H51_00380</name>
</gene>
<dbReference type="InterPro" id="IPR013792">
    <property type="entry name" value="RNA3'P_cycl/enolpyr_Trfase_a/b"/>
</dbReference>
<dbReference type="Gene3D" id="3.65.10.10">
    <property type="entry name" value="Enolpyruvate transferase domain"/>
    <property type="match status" value="2"/>
</dbReference>
<evidence type="ECO:0000259" key="15">
    <source>
        <dbReference type="Pfam" id="PF00275"/>
    </source>
</evidence>
<evidence type="ECO:0000256" key="11">
    <source>
        <dbReference type="ARBA" id="ARBA00039108"/>
    </source>
</evidence>
<dbReference type="EC" id="2.5.1.7" evidence="11 14"/>
<evidence type="ECO:0000256" key="1">
    <source>
        <dbReference type="ARBA" id="ARBA00004496"/>
    </source>
</evidence>